<reference evidence="2 3" key="1">
    <citation type="submission" date="2019-12" db="EMBL/GenBank/DDBJ databases">
        <title>Spirosoma sp. HMF4905 genome sequencing and assembly.</title>
        <authorList>
            <person name="Kang H."/>
            <person name="Cha I."/>
            <person name="Kim H."/>
            <person name="Joh K."/>
        </authorList>
    </citation>
    <scope>NUCLEOTIDE SEQUENCE [LARGE SCALE GENOMIC DNA]</scope>
    <source>
        <strain evidence="2 3">HMF4905</strain>
    </source>
</reference>
<protein>
    <submittedName>
        <fullName evidence="2">Uncharacterized protein</fullName>
    </submittedName>
</protein>
<feature type="region of interest" description="Disordered" evidence="1">
    <location>
        <begin position="1"/>
        <end position="28"/>
    </location>
</feature>
<dbReference type="EMBL" id="WPIN01000021">
    <property type="protein sequence ID" value="MVM35276.1"/>
    <property type="molecule type" value="Genomic_DNA"/>
</dbReference>
<keyword evidence="3" id="KW-1185">Reference proteome</keyword>
<dbReference type="RefSeq" id="WP_157590082.1">
    <property type="nucleotide sequence ID" value="NZ_WPIN01000021.1"/>
</dbReference>
<sequence length="133" mass="15509">MNTEQSYVGRGNYATPPPPMAQNAAQTPPSLDDWQRAFLGKIANNKEALSGLFDLLYLAWDFRDSRKSVEFQSELFSFWIDNKNVDLNKYRTEIRDFVTQLIFVNKLKEEFEFFDDNSGYTRSCNSKKEVGRE</sequence>
<accession>A0A7K1SNW9</accession>
<evidence type="ECO:0000313" key="2">
    <source>
        <dbReference type="EMBL" id="MVM35276.1"/>
    </source>
</evidence>
<name>A0A7K1SNW9_9BACT</name>
<dbReference type="AlphaFoldDB" id="A0A7K1SNW9"/>
<dbReference type="Proteomes" id="UP000436006">
    <property type="component" value="Unassembled WGS sequence"/>
</dbReference>
<comment type="caution">
    <text evidence="2">The sequence shown here is derived from an EMBL/GenBank/DDBJ whole genome shotgun (WGS) entry which is preliminary data.</text>
</comment>
<gene>
    <name evidence="2" type="ORF">GO755_34965</name>
</gene>
<organism evidence="2 3">
    <name type="scientific">Spirosoma arboris</name>
    <dbReference type="NCBI Taxonomy" id="2682092"/>
    <lineage>
        <taxon>Bacteria</taxon>
        <taxon>Pseudomonadati</taxon>
        <taxon>Bacteroidota</taxon>
        <taxon>Cytophagia</taxon>
        <taxon>Cytophagales</taxon>
        <taxon>Cytophagaceae</taxon>
        <taxon>Spirosoma</taxon>
    </lineage>
</organism>
<evidence type="ECO:0000313" key="3">
    <source>
        <dbReference type="Proteomes" id="UP000436006"/>
    </source>
</evidence>
<evidence type="ECO:0000256" key="1">
    <source>
        <dbReference type="SAM" id="MobiDB-lite"/>
    </source>
</evidence>
<proteinExistence type="predicted"/>